<proteinExistence type="predicted"/>
<dbReference type="EMBL" id="CAKOGP040001847">
    <property type="protein sequence ID" value="CAJ1953905.1"/>
    <property type="molecule type" value="Genomic_DNA"/>
</dbReference>
<keyword evidence="2" id="KW-0813">Transport</keyword>
<comment type="subcellular location">
    <subcellularLocation>
        <location evidence="1">Membrane</location>
        <topology evidence="1">Multi-pass membrane protein</topology>
    </subcellularLocation>
</comment>
<dbReference type="GO" id="GO:0030322">
    <property type="term" value="P:stabilization of membrane potential"/>
    <property type="evidence" value="ECO:0007669"/>
    <property type="project" value="TreeGrafter"/>
</dbReference>
<feature type="transmembrane region" description="Helical" evidence="9">
    <location>
        <begin position="314"/>
        <end position="336"/>
    </location>
</feature>
<organism evidence="11 12">
    <name type="scientific">Cylindrotheca closterium</name>
    <dbReference type="NCBI Taxonomy" id="2856"/>
    <lineage>
        <taxon>Eukaryota</taxon>
        <taxon>Sar</taxon>
        <taxon>Stramenopiles</taxon>
        <taxon>Ochrophyta</taxon>
        <taxon>Bacillariophyta</taxon>
        <taxon>Bacillariophyceae</taxon>
        <taxon>Bacillariophycidae</taxon>
        <taxon>Bacillariales</taxon>
        <taxon>Bacillariaceae</taxon>
        <taxon>Cylindrotheca</taxon>
    </lineage>
</organism>
<keyword evidence="12" id="KW-1185">Reference proteome</keyword>
<name>A0AAD2FUT9_9STRA</name>
<feature type="domain" description="Potassium channel" evidence="10">
    <location>
        <begin position="320"/>
        <end position="398"/>
    </location>
</feature>
<dbReference type="InterPro" id="IPR003280">
    <property type="entry name" value="2pore_dom_K_chnl"/>
</dbReference>
<protein>
    <recommendedName>
        <fullName evidence="10">Potassium channel domain-containing protein</fullName>
    </recommendedName>
</protein>
<evidence type="ECO:0000256" key="8">
    <source>
        <dbReference type="SAM" id="MobiDB-lite"/>
    </source>
</evidence>
<dbReference type="InterPro" id="IPR013099">
    <property type="entry name" value="K_chnl_dom"/>
</dbReference>
<evidence type="ECO:0000256" key="3">
    <source>
        <dbReference type="ARBA" id="ARBA00022692"/>
    </source>
</evidence>
<evidence type="ECO:0000256" key="6">
    <source>
        <dbReference type="ARBA" id="ARBA00023136"/>
    </source>
</evidence>
<dbReference type="Proteomes" id="UP001295423">
    <property type="component" value="Unassembled WGS sequence"/>
</dbReference>
<feature type="region of interest" description="Disordered" evidence="8">
    <location>
        <begin position="1"/>
        <end position="69"/>
    </location>
</feature>
<evidence type="ECO:0000256" key="7">
    <source>
        <dbReference type="ARBA" id="ARBA00023303"/>
    </source>
</evidence>
<dbReference type="Gene3D" id="1.10.287.70">
    <property type="match status" value="2"/>
</dbReference>
<feature type="transmembrane region" description="Helical" evidence="9">
    <location>
        <begin position="376"/>
        <end position="397"/>
    </location>
</feature>
<keyword evidence="5" id="KW-0406">Ion transport</keyword>
<evidence type="ECO:0000259" key="10">
    <source>
        <dbReference type="Pfam" id="PF07885"/>
    </source>
</evidence>
<sequence length="519" mass="58356">MNSEENEETGAESSTPRKAGSSAKRVTMSGVESADTAPNTPDDKGPADEVFVLENGGDGDEDDDKPPSKLLTKIEKLVDKVERRRDNRMAVSSKARNHFVALCLQKVSELGGNRNSGIPLAELRKMRDTQKENGGQVGEIFESAVNVMEEAEGRFFYYRSFNEYYLTLEENYFRRNPSIAALAGVLAYYICSLVLFCGILGNNSTCPSTDGRPIYEGWLTAIYFASVTISTVGYGDVSFVGSGTEVWRVLIGTLYMIVAMVVAVTVFSSLSSKALEFTGSAVAPQLEPLIEKFISLEKNESLTTQLRRVWLFKIFELSVTFLLINVFGMCVAMLVMGTTKDGDEIDWSWMTAFYWAVQTTTTIGYGDLDMPFDLRWFNFLFAIIGTTFAASILGSLAELDSKLKNMRTLYIWQNREVSMQLINDMEGDGDKQLDEYEFLIGSLLTLELVQREDVEKIMDKFRDLAGMDQVIDTRDIEQHQRQLSALRISKADIEKYNAKKREEMDYWQDVDHAADENAQ</sequence>
<accession>A0AAD2FUT9</accession>
<gene>
    <name evidence="11" type="ORF">CYCCA115_LOCUS14503</name>
</gene>
<evidence type="ECO:0000256" key="1">
    <source>
        <dbReference type="ARBA" id="ARBA00004141"/>
    </source>
</evidence>
<evidence type="ECO:0000256" key="9">
    <source>
        <dbReference type="SAM" id="Phobius"/>
    </source>
</evidence>
<feature type="domain" description="Potassium channel" evidence="10">
    <location>
        <begin position="216"/>
        <end position="271"/>
    </location>
</feature>
<keyword evidence="6 9" id="KW-0472">Membrane</keyword>
<evidence type="ECO:0000256" key="4">
    <source>
        <dbReference type="ARBA" id="ARBA00022989"/>
    </source>
</evidence>
<dbReference type="PANTHER" id="PTHR11003:SF291">
    <property type="entry name" value="IP11374P"/>
    <property type="match status" value="1"/>
</dbReference>
<feature type="compositionally biased region" description="Acidic residues" evidence="8">
    <location>
        <begin position="1"/>
        <end position="10"/>
    </location>
</feature>
<dbReference type="SUPFAM" id="SSF81324">
    <property type="entry name" value="Voltage-gated potassium channels"/>
    <property type="match status" value="2"/>
</dbReference>
<evidence type="ECO:0000313" key="11">
    <source>
        <dbReference type="EMBL" id="CAJ1953905.1"/>
    </source>
</evidence>
<feature type="transmembrane region" description="Helical" evidence="9">
    <location>
        <begin position="246"/>
        <end position="267"/>
    </location>
</feature>
<keyword evidence="4 9" id="KW-1133">Transmembrane helix</keyword>
<keyword evidence="7" id="KW-0407">Ion channel</keyword>
<dbReference type="Pfam" id="PF07885">
    <property type="entry name" value="Ion_trans_2"/>
    <property type="match status" value="2"/>
</dbReference>
<evidence type="ECO:0000256" key="5">
    <source>
        <dbReference type="ARBA" id="ARBA00023065"/>
    </source>
</evidence>
<evidence type="ECO:0000313" key="12">
    <source>
        <dbReference type="Proteomes" id="UP001295423"/>
    </source>
</evidence>
<evidence type="ECO:0000256" key="2">
    <source>
        <dbReference type="ARBA" id="ARBA00022448"/>
    </source>
</evidence>
<feature type="transmembrane region" description="Helical" evidence="9">
    <location>
        <begin position="213"/>
        <end position="234"/>
    </location>
</feature>
<keyword evidence="3 9" id="KW-0812">Transmembrane</keyword>
<dbReference type="AlphaFoldDB" id="A0AAD2FUT9"/>
<reference evidence="11" key="1">
    <citation type="submission" date="2023-08" db="EMBL/GenBank/DDBJ databases">
        <authorList>
            <person name="Audoor S."/>
            <person name="Bilcke G."/>
        </authorList>
    </citation>
    <scope>NUCLEOTIDE SEQUENCE</scope>
</reference>
<dbReference type="GO" id="GO:0005886">
    <property type="term" value="C:plasma membrane"/>
    <property type="evidence" value="ECO:0007669"/>
    <property type="project" value="TreeGrafter"/>
</dbReference>
<dbReference type="GO" id="GO:0022841">
    <property type="term" value="F:potassium ion leak channel activity"/>
    <property type="evidence" value="ECO:0007669"/>
    <property type="project" value="TreeGrafter"/>
</dbReference>
<feature type="transmembrane region" description="Helical" evidence="9">
    <location>
        <begin position="179"/>
        <end position="201"/>
    </location>
</feature>
<dbReference type="GO" id="GO:0015271">
    <property type="term" value="F:outward rectifier potassium channel activity"/>
    <property type="evidence" value="ECO:0007669"/>
    <property type="project" value="TreeGrafter"/>
</dbReference>
<dbReference type="PANTHER" id="PTHR11003">
    <property type="entry name" value="POTASSIUM CHANNEL, SUBFAMILY K"/>
    <property type="match status" value="1"/>
</dbReference>
<comment type="caution">
    <text evidence="11">The sequence shown here is derived from an EMBL/GenBank/DDBJ whole genome shotgun (WGS) entry which is preliminary data.</text>
</comment>